<evidence type="ECO:0000313" key="3">
    <source>
        <dbReference type="EMBL" id="MDX8493020.1"/>
    </source>
</evidence>
<comment type="caution">
    <text evidence="3">The sequence shown here is derived from an EMBL/GenBank/DDBJ whole genome shotgun (WGS) entry which is preliminary data.</text>
</comment>
<evidence type="ECO:0000313" key="4">
    <source>
        <dbReference type="Proteomes" id="UP001271249"/>
    </source>
</evidence>
<keyword evidence="2" id="KW-0732">Signal</keyword>
<dbReference type="Proteomes" id="UP001271249">
    <property type="component" value="Unassembled WGS sequence"/>
</dbReference>
<feature type="signal peptide" evidence="2">
    <location>
        <begin position="1"/>
        <end position="28"/>
    </location>
</feature>
<evidence type="ECO:0000256" key="2">
    <source>
        <dbReference type="SAM" id="SignalP"/>
    </source>
</evidence>
<dbReference type="RefSeq" id="WP_320227002.1">
    <property type="nucleotide sequence ID" value="NZ_JAVIJC010000015.1"/>
</dbReference>
<organism evidence="3 4">
    <name type="scientific">Mesorhizobium captivum</name>
    <dbReference type="NCBI Taxonomy" id="3072319"/>
    <lineage>
        <taxon>Bacteria</taxon>
        <taxon>Pseudomonadati</taxon>
        <taxon>Pseudomonadota</taxon>
        <taxon>Alphaproteobacteria</taxon>
        <taxon>Hyphomicrobiales</taxon>
        <taxon>Phyllobacteriaceae</taxon>
        <taxon>Mesorhizobium</taxon>
    </lineage>
</organism>
<reference evidence="3 4" key="1">
    <citation type="submission" date="2023-08" db="EMBL/GenBank/DDBJ databases">
        <title>Implementing the SeqCode for naming new Mesorhizobium species isolated from Vachellia karroo root nodules.</title>
        <authorList>
            <person name="Van Lill M."/>
        </authorList>
    </citation>
    <scope>NUCLEOTIDE SEQUENCE [LARGE SCALE GENOMIC DNA]</scope>
    <source>
        <strain evidence="3 4">VK22B</strain>
    </source>
</reference>
<evidence type="ECO:0000256" key="1">
    <source>
        <dbReference type="SAM" id="MobiDB-lite"/>
    </source>
</evidence>
<proteinExistence type="predicted"/>
<keyword evidence="4" id="KW-1185">Reference proteome</keyword>
<name>A0ABU4Z1B5_9HYPH</name>
<dbReference type="EMBL" id="JAVIJC010000015">
    <property type="protein sequence ID" value="MDX8493020.1"/>
    <property type="molecule type" value="Genomic_DNA"/>
</dbReference>
<protein>
    <submittedName>
        <fullName evidence="3">Uncharacterized protein</fullName>
    </submittedName>
</protein>
<sequence length="203" mass="20996">MSTLKIALPLLAVLLGIAVVTTATEAVAAEGPYSTPVIRAAFGCQFSDGQLICGTLKKHGHAQPGSNEGDGRQGGPPCRRGGAAGLTRFGMPCDVQKNKKKKKDVDVGSEGECSCPPGYVVLKEKNKYGAFCEPKEGFPEQADQGGAGPTPAAVQKVCCNGHAGGGNGPIICSRDSTPPETEAEIRHTLESLFPNDTTTCVPE</sequence>
<feature type="region of interest" description="Disordered" evidence="1">
    <location>
        <begin position="58"/>
        <end position="81"/>
    </location>
</feature>
<gene>
    <name evidence="3" type="ORF">RFN29_15690</name>
</gene>
<feature type="chain" id="PRO_5046118744" evidence="2">
    <location>
        <begin position="29"/>
        <end position="203"/>
    </location>
</feature>
<accession>A0ABU4Z1B5</accession>